<evidence type="ECO:0000256" key="10">
    <source>
        <dbReference type="ARBA" id="ARBA00023012"/>
    </source>
</evidence>
<dbReference type="AlphaFoldDB" id="A0A8T8K996"/>
<dbReference type="SMART" id="SM00387">
    <property type="entry name" value="HATPase_c"/>
    <property type="match status" value="1"/>
</dbReference>
<accession>A0A8T8K996</accession>
<dbReference type="PROSITE" id="PS50109">
    <property type="entry name" value="HIS_KIN"/>
    <property type="match status" value="1"/>
</dbReference>
<dbReference type="InterPro" id="IPR003661">
    <property type="entry name" value="HisK_dim/P_dom"/>
</dbReference>
<evidence type="ECO:0000256" key="8">
    <source>
        <dbReference type="ARBA" id="ARBA00022777"/>
    </source>
</evidence>
<keyword evidence="4" id="KW-1003">Cell membrane</keyword>
<keyword evidence="13" id="KW-0812">Transmembrane</keyword>
<evidence type="ECO:0000256" key="1">
    <source>
        <dbReference type="ARBA" id="ARBA00000085"/>
    </source>
</evidence>
<evidence type="ECO:0000313" key="17">
    <source>
        <dbReference type="EMBL" id="QUH24155.1"/>
    </source>
</evidence>
<name>A0A8T8K996_9EURY</name>
<dbReference type="CDD" id="cd00130">
    <property type="entry name" value="PAS"/>
    <property type="match status" value="2"/>
</dbReference>
<keyword evidence="11 13" id="KW-0472">Membrane</keyword>
<evidence type="ECO:0000256" key="2">
    <source>
        <dbReference type="ARBA" id="ARBA00004236"/>
    </source>
</evidence>
<keyword evidence="12" id="KW-0175">Coiled coil</keyword>
<comment type="catalytic activity">
    <reaction evidence="1">
        <text>ATP + protein L-histidine = ADP + protein N-phospho-L-histidine.</text>
        <dbReference type="EC" id="2.7.13.3"/>
    </reaction>
</comment>
<proteinExistence type="predicted"/>
<dbReference type="SUPFAM" id="SSF47384">
    <property type="entry name" value="Homodimeric domain of signal transducing histidine kinase"/>
    <property type="match status" value="1"/>
</dbReference>
<dbReference type="InterPro" id="IPR000014">
    <property type="entry name" value="PAS"/>
</dbReference>
<dbReference type="Gene3D" id="3.30.565.10">
    <property type="entry name" value="Histidine kinase-like ATPase, C-terminal domain"/>
    <property type="match status" value="1"/>
</dbReference>
<dbReference type="InterPro" id="IPR003594">
    <property type="entry name" value="HATPase_dom"/>
</dbReference>
<dbReference type="PROSITE" id="PS50113">
    <property type="entry name" value="PAC"/>
    <property type="match status" value="2"/>
</dbReference>
<dbReference type="InterPro" id="IPR036097">
    <property type="entry name" value="HisK_dim/P_sf"/>
</dbReference>
<dbReference type="GO" id="GO:0000155">
    <property type="term" value="F:phosphorelay sensor kinase activity"/>
    <property type="evidence" value="ECO:0007669"/>
    <property type="project" value="InterPro"/>
</dbReference>
<evidence type="ECO:0000256" key="13">
    <source>
        <dbReference type="SAM" id="Phobius"/>
    </source>
</evidence>
<dbReference type="Proteomes" id="UP000681041">
    <property type="component" value="Chromosome"/>
</dbReference>
<dbReference type="GeneID" id="64821199"/>
<feature type="domain" description="Histidine kinase" evidence="14">
    <location>
        <begin position="375"/>
        <end position="592"/>
    </location>
</feature>
<feature type="domain" description="PAC" evidence="16">
    <location>
        <begin position="161"/>
        <end position="213"/>
    </location>
</feature>
<dbReference type="SMART" id="SM00091">
    <property type="entry name" value="PAS"/>
    <property type="match status" value="2"/>
</dbReference>
<dbReference type="PRINTS" id="PR00344">
    <property type="entry name" value="BCTRLSENSOR"/>
</dbReference>
<evidence type="ECO:0000259" key="16">
    <source>
        <dbReference type="PROSITE" id="PS50113"/>
    </source>
</evidence>
<dbReference type="SUPFAM" id="SSF55874">
    <property type="entry name" value="ATPase domain of HSP90 chaperone/DNA topoisomerase II/histidine kinase"/>
    <property type="match status" value="1"/>
</dbReference>
<dbReference type="InterPro" id="IPR035965">
    <property type="entry name" value="PAS-like_dom_sf"/>
</dbReference>
<dbReference type="PANTHER" id="PTHR43047">
    <property type="entry name" value="TWO-COMPONENT HISTIDINE PROTEIN KINASE"/>
    <property type="match status" value="1"/>
</dbReference>
<dbReference type="PANTHER" id="PTHR43047:SF72">
    <property type="entry name" value="OSMOSENSING HISTIDINE PROTEIN KINASE SLN1"/>
    <property type="match status" value="1"/>
</dbReference>
<organism evidence="17 18">
    <name type="scientific">Methanobacterium alkalithermotolerans</name>
    <dbReference type="NCBI Taxonomy" id="2731220"/>
    <lineage>
        <taxon>Archaea</taxon>
        <taxon>Methanobacteriati</taxon>
        <taxon>Methanobacteriota</taxon>
        <taxon>Methanomada group</taxon>
        <taxon>Methanobacteria</taxon>
        <taxon>Methanobacteriales</taxon>
        <taxon>Methanobacteriaceae</taxon>
        <taxon>Methanobacterium</taxon>
    </lineage>
</organism>
<dbReference type="InterPro" id="IPR000700">
    <property type="entry name" value="PAS-assoc_C"/>
</dbReference>
<dbReference type="CDD" id="cd16922">
    <property type="entry name" value="HATPase_EvgS-ArcB-TorS-like"/>
    <property type="match status" value="1"/>
</dbReference>
<dbReference type="InterPro" id="IPR036890">
    <property type="entry name" value="HATPase_C_sf"/>
</dbReference>
<dbReference type="Gene3D" id="3.30.450.20">
    <property type="entry name" value="PAS domain"/>
    <property type="match status" value="2"/>
</dbReference>
<evidence type="ECO:0000256" key="12">
    <source>
        <dbReference type="SAM" id="Coils"/>
    </source>
</evidence>
<evidence type="ECO:0000256" key="6">
    <source>
        <dbReference type="ARBA" id="ARBA00022679"/>
    </source>
</evidence>
<dbReference type="GO" id="GO:0005524">
    <property type="term" value="F:ATP binding"/>
    <property type="evidence" value="ECO:0007669"/>
    <property type="project" value="UniProtKB-KW"/>
</dbReference>
<comment type="subcellular location">
    <subcellularLocation>
        <location evidence="2">Cell membrane</location>
    </subcellularLocation>
</comment>
<keyword evidence="8" id="KW-0418">Kinase</keyword>
<keyword evidence="5" id="KW-0597">Phosphoprotein</keyword>
<feature type="transmembrane region" description="Helical" evidence="13">
    <location>
        <begin position="20"/>
        <end position="40"/>
    </location>
</feature>
<evidence type="ECO:0000256" key="4">
    <source>
        <dbReference type="ARBA" id="ARBA00022475"/>
    </source>
</evidence>
<evidence type="ECO:0000259" key="15">
    <source>
        <dbReference type="PROSITE" id="PS50112"/>
    </source>
</evidence>
<dbReference type="Pfam" id="PF00989">
    <property type="entry name" value="PAS"/>
    <property type="match status" value="1"/>
</dbReference>
<evidence type="ECO:0000256" key="7">
    <source>
        <dbReference type="ARBA" id="ARBA00022741"/>
    </source>
</evidence>
<dbReference type="InterPro" id="IPR004358">
    <property type="entry name" value="Sig_transdc_His_kin-like_C"/>
</dbReference>
<sequence>MPGSSLYNFNPRWNALKISLIYFTASIIWIIVSDSLLELYFSPDMVTQLQTVKGTVFIILTSILIYILIYRDFIAIKKAEKSFIKTKEKFELLVKGVKDYAIFMIDPSGKIVSWNAGAELIYGYNSPEVMGKNFSIFFPPESVQKGLPQKELEIASLKGNKYFEGWRINKKGLKFWASSVITTLYDKKGIISGYSNVIRDLTDLKNFEENIRANNDYLAAIIDSSPLAIYDLDLEGKIKSIWNPAAENIFGWKKEEVINKTLPIITKDNTPDFMKLKQKIMDDEPFTDLRLQTFTKEGKETYLSFSAAPLHDSRGKVNGIMSIAADISKQVFYLHKIEKLSHELEIKVEDRTKELLEANEKLKELDKLKSLFIASMSHELRTPLNSIIGFTSVILQGMTGDINPEQEKQLNIVKYSANHLLSMINDIIDLSKIEAGKVDFYINEFDYVTLVKEVITSFENEINSKNIRLSLDLPSTLFLKSDEQRVRQILMNMASNAVKFTEEGKIDIYLSKKCEKIIFCIKDTGIGIKQEDLSKLFQPFSRINVEEMPSTEGTGLGLYLSKKLSKNLGGDLMVRSEYGKGSTFKFTLPVERRSVDEKDTGC</sequence>
<keyword evidence="10" id="KW-0902">Two-component regulatory system</keyword>
<dbReference type="CDD" id="cd00082">
    <property type="entry name" value="HisKA"/>
    <property type="match status" value="1"/>
</dbReference>
<dbReference type="InterPro" id="IPR005467">
    <property type="entry name" value="His_kinase_dom"/>
</dbReference>
<evidence type="ECO:0000256" key="5">
    <source>
        <dbReference type="ARBA" id="ARBA00022553"/>
    </source>
</evidence>
<dbReference type="Pfam" id="PF00512">
    <property type="entry name" value="HisKA"/>
    <property type="match status" value="1"/>
</dbReference>
<protein>
    <recommendedName>
        <fullName evidence="3">histidine kinase</fullName>
        <ecNumber evidence="3">2.7.13.3</ecNumber>
    </recommendedName>
</protein>
<dbReference type="SUPFAM" id="SSF55785">
    <property type="entry name" value="PYP-like sensor domain (PAS domain)"/>
    <property type="match status" value="2"/>
</dbReference>
<dbReference type="SMART" id="SM00388">
    <property type="entry name" value="HisKA"/>
    <property type="match status" value="1"/>
</dbReference>
<reference evidence="17" key="1">
    <citation type="submission" date="2020-07" db="EMBL/GenBank/DDBJ databases">
        <title>Methanobacterium. sp. MethCan genome.</title>
        <authorList>
            <person name="Postec A."/>
            <person name="Quemeneur M."/>
        </authorList>
    </citation>
    <scope>NUCLEOTIDE SEQUENCE</scope>
    <source>
        <strain evidence="17">MethCAN</strain>
    </source>
</reference>
<dbReference type="OrthoDB" id="3369at2157"/>
<evidence type="ECO:0000256" key="11">
    <source>
        <dbReference type="ARBA" id="ARBA00023136"/>
    </source>
</evidence>
<keyword evidence="18" id="KW-1185">Reference proteome</keyword>
<feature type="domain" description="PAC" evidence="16">
    <location>
        <begin position="287"/>
        <end position="339"/>
    </location>
</feature>
<dbReference type="EC" id="2.7.13.3" evidence="3"/>
<dbReference type="Pfam" id="PF13426">
    <property type="entry name" value="PAS_9"/>
    <property type="match status" value="1"/>
</dbReference>
<dbReference type="Gene3D" id="1.10.287.130">
    <property type="match status" value="1"/>
</dbReference>
<dbReference type="NCBIfam" id="TIGR00229">
    <property type="entry name" value="sensory_box"/>
    <property type="match status" value="2"/>
</dbReference>
<evidence type="ECO:0000256" key="3">
    <source>
        <dbReference type="ARBA" id="ARBA00012438"/>
    </source>
</evidence>
<evidence type="ECO:0000256" key="9">
    <source>
        <dbReference type="ARBA" id="ARBA00022840"/>
    </source>
</evidence>
<evidence type="ECO:0000259" key="14">
    <source>
        <dbReference type="PROSITE" id="PS50109"/>
    </source>
</evidence>
<dbReference type="PROSITE" id="PS50112">
    <property type="entry name" value="PAS"/>
    <property type="match status" value="2"/>
</dbReference>
<gene>
    <name evidence="17" type="ORF">HYG87_10500</name>
</gene>
<dbReference type="FunFam" id="3.30.565.10:FF:000023">
    <property type="entry name" value="PAS domain-containing sensor histidine kinase"/>
    <property type="match status" value="1"/>
</dbReference>
<feature type="coiled-coil region" evidence="12">
    <location>
        <begin position="341"/>
        <end position="368"/>
    </location>
</feature>
<dbReference type="GO" id="GO:0009927">
    <property type="term" value="F:histidine phosphotransfer kinase activity"/>
    <property type="evidence" value="ECO:0007669"/>
    <property type="project" value="TreeGrafter"/>
</dbReference>
<keyword evidence="13" id="KW-1133">Transmembrane helix</keyword>
<feature type="domain" description="PAS" evidence="15">
    <location>
        <begin position="86"/>
        <end position="142"/>
    </location>
</feature>
<dbReference type="GO" id="GO:0005886">
    <property type="term" value="C:plasma membrane"/>
    <property type="evidence" value="ECO:0007669"/>
    <property type="project" value="UniProtKB-SubCell"/>
</dbReference>
<dbReference type="Pfam" id="PF02518">
    <property type="entry name" value="HATPase_c"/>
    <property type="match status" value="1"/>
</dbReference>
<feature type="domain" description="PAS" evidence="15">
    <location>
        <begin position="214"/>
        <end position="284"/>
    </location>
</feature>
<keyword evidence="7" id="KW-0547">Nucleotide-binding</keyword>
<keyword evidence="9" id="KW-0067">ATP-binding</keyword>
<dbReference type="GO" id="GO:0006355">
    <property type="term" value="P:regulation of DNA-templated transcription"/>
    <property type="evidence" value="ECO:0007669"/>
    <property type="project" value="InterPro"/>
</dbReference>
<dbReference type="InterPro" id="IPR013767">
    <property type="entry name" value="PAS_fold"/>
</dbReference>
<keyword evidence="6" id="KW-0808">Transferase</keyword>
<dbReference type="RefSeq" id="WP_211533112.1">
    <property type="nucleotide sequence ID" value="NZ_CP058560.1"/>
</dbReference>
<evidence type="ECO:0000313" key="18">
    <source>
        <dbReference type="Proteomes" id="UP000681041"/>
    </source>
</evidence>
<feature type="transmembrane region" description="Helical" evidence="13">
    <location>
        <begin position="52"/>
        <end position="70"/>
    </location>
</feature>
<dbReference type="KEGG" id="meme:HYG87_10500"/>
<dbReference type="EMBL" id="CP058560">
    <property type="protein sequence ID" value="QUH24155.1"/>
    <property type="molecule type" value="Genomic_DNA"/>
</dbReference>